<evidence type="ECO:0000256" key="2">
    <source>
        <dbReference type="ARBA" id="ARBA00022448"/>
    </source>
</evidence>
<dbReference type="InterPro" id="IPR037066">
    <property type="entry name" value="Plug_dom_sf"/>
</dbReference>
<keyword evidence="5 7" id="KW-0472">Membrane</keyword>
<keyword evidence="6 7" id="KW-0998">Cell outer membrane</keyword>
<dbReference type="AlphaFoldDB" id="A0A1I5XY25"/>
<gene>
    <name evidence="10" type="ORF">SAMN04515674_11638</name>
</gene>
<dbReference type="Pfam" id="PF07715">
    <property type="entry name" value="Plug"/>
    <property type="match status" value="1"/>
</dbReference>
<comment type="subcellular location">
    <subcellularLocation>
        <location evidence="1 7">Cell outer membrane</location>
        <topology evidence="1 7">Multi-pass membrane protein</topology>
    </subcellularLocation>
</comment>
<dbReference type="Gene3D" id="2.60.40.1120">
    <property type="entry name" value="Carboxypeptidase-like, regulatory domain"/>
    <property type="match status" value="1"/>
</dbReference>
<accession>A0A1I5XY25</accession>
<evidence type="ECO:0000256" key="3">
    <source>
        <dbReference type="ARBA" id="ARBA00022452"/>
    </source>
</evidence>
<keyword evidence="4 7" id="KW-0812">Transmembrane</keyword>
<dbReference type="Proteomes" id="UP000199306">
    <property type="component" value="Unassembled WGS sequence"/>
</dbReference>
<keyword evidence="2 7" id="KW-0813">Transport</keyword>
<dbReference type="InterPro" id="IPR039426">
    <property type="entry name" value="TonB-dep_rcpt-like"/>
</dbReference>
<evidence type="ECO:0000256" key="1">
    <source>
        <dbReference type="ARBA" id="ARBA00004571"/>
    </source>
</evidence>
<dbReference type="STRING" id="1079859.SAMN04515674_11638"/>
<dbReference type="GO" id="GO:0009279">
    <property type="term" value="C:cell outer membrane"/>
    <property type="evidence" value="ECO:0007669"/>
    <property type="project" value="UniProtKB-SubCell"/>
</dbReference>
<protein>
    <submittedName>
        <fullName evidence="10">TonB-linked outer membrane protein, SusC/RagA family</fullName>
    </submittedName>
</protein>
<dbReference type="Gene3D" id="2.40.170.20">
    <property type="entry name" value="TonB-dependent receptor, beta-barrel domain"/>
    <property type="match status" value="1"/>
</dbReference>
<dbReference type="EMBL" id="FOXH01000016">
    <property type="protein sequence ID" value="SFQ36891.1"/>
    <property type="molecule type" value="Genomic_DNA"/>
</dbReference>
<evidence type="ECO:0000256" key="7">
    <source>
        <dbReference type="PROSITE-ProRule" id="PRU01360"/>
    </source>
</evidence>
<organism evidence="10 11">
    <name type="scientific">Pseudarcicella hirudinis</name>
    <dbReference type="NCBI Taxonomy" id="1079859"/>
    <lineage>
        <taxon>Bacteria</taxon>
        <taxon>Pseudomonadati</taxon>
        <taxon>Bacteroidota</taxon>
        <taxon>Cytophagia</taxon>
        <taxon>Cytophagales</taxon>
        <taxon>Flectobacillaceae</taxon>
        <taxon>Pseudarcicella</taxon>
    </lineage>
</organism>
<comment type="similarity">
    <text evidence="7">Belongs to the TonB-dependent receptor family.</text>
</comment>
<evidence type="ECO:0000313" key="11">
    <source>
        <dbReference type="Proteomes" id="UP000199306"/>
    </source>
</evidence>
<sequence length="1062" mass="115938">MQKSYQSRGPSLLKVSLNLSYIWQFVMILIMTIFVQVADVSAQATSNARHKITGKVISELDNQPIPGASILVKGTTIGTTSNSAGEFSIDAATGSNIIVSSVGYKAVTIRLSGKTNIQVALPEDVANLSEVVVVGYGSMKKTDLSSSQISVSAADIKKTVNTTIDQALQGRAANVYVTSNSGRPGGGVSVNIRGISTIGGNTEPLYVIDGVQILPGASTVTSSPLASLNPEDVESINVLQGPSAQAIYGSRSANGVVVITTKRGKSGETKITYSTTYGVQSIPKLLPTMNLREFAVYQNAYNKALNRTPQPEYADPSLLGDGTNWQKELFQSAPMSKHQLSLSGGNEKTTFYISGEYMKQEGIAIESGFDRYSVRTNVDNKVRNWLKVGANLSLSGTNEKISVTDDDLINTAITQSPAVAVRNADGSFDGPSQTQFRLSNPVALASINENRFKRTMLLGGVNAEFNLLKDLVFRTEFNGNIEYSTRYKFSPSYKFGGFVNESSTSERTANNSLYWGWNQTLRYNKKFGHHDLGLMVGHEAQQSTYESLFGSRVGYISNNITELSAGNKAGSDNGSSRGQWATESYFSRFNYTFNDKYILQATLRADGAAVFGPNKRWGYFPSVSAAWRISKEDFMKDITFIDDLKIRAEYGLTGNQSLPNGGTAIYSALNAWQTAWGTGFLTGRIANPDFQWESTKTYNLGFDLHALKNRLEIIVDAYIKNTDNLILELPLAAYMGTSGTGSISSPYVNIGSMKNTGFGITINTVNIESPFTWKSGISFSLDRNELSKLYLESSNIDRSPWFMNQFISRSVVGQPLWQFYGYKFAGIFQNYTDLKNSAIPETSKIDPAQGTWVGDVKFTDVNGDGVINEKDRTFVGSPWPKFIFGISNNFSYKNFDLSVFMQGTYGNSIFNYTKYANSAPERSGPGRGALQAVANFAQPSSYKAEDNPVLLNPGTTVPRVVAGDPNGNNRPTDQFIEDGSYLRVKNITLGYNVPKSILKKIPVRGLRVTAGVQNAFTITNYSGYDPEIGASSDKYGGNLTVGIDYGRYPAARMYTFSLTADF</sequence>
<keyword evidence="3 7" id="KW-1134">Transmembrane beta strand</keyword>
<evidence type="ECO:0000259" key="9">
    <source>
        <dbReference type="Pfam" id="PF07715"/>
    </source>
</evidence>
<dbReference type="InterPro" id="IPR023996">
    <property type="entry name" value="TonB-dep_OMP_SusC/RagA"/>
</dbReference>
<dbReference type="Gene3D" id="2.170.130.10">
    <property type="entry name" value="TonB-dependent receptor, plug domain"/>
    <property type="match status" value="1"/>
</dbReference>
<reference evidence="10 11" key="1">
    <citation type="submission" date="2016-10" db="EMBL/GenBank/DDBJ databases">
        <authorList>
            <person name="de Groot N.N."/>
        </authorList>
    </citation>
    <scope>NUCLEOTIDE SEQUENCE [LARGE SCALE GENOMIC DNA]</scope>
    <source>
        <strain evidence="11">E92,LMG 26720,CCM 7988</strain>
    </source>
</reference>
<evidence type="ECO:0000256" key="6">
    <source>
        <dbReference type="ARBA" id="ARBA00023237"/>
    </source>
</evidence>
<keyword evidence="8" id="KW-1133">Transmembrane helix</keyword>
<dbReference type="PROSITE" id="PS52016">
    <property type="entry name" value="TONB_DEPENDENT_REC_3"/>
    <property type="match status" value="1"/>
</dbReference>
<evidence type="ECO:0000313" key="10">
    <source>
        <dbReference type="EMBL" id="SFQ36891.1"/>
    </source>
</evidence>
<feature type="transmembrane region" description="Helical" evidence="8">
    <location>
        <begin position="21"/>
        <end position="38"/>
    </location>
</feature>
<evidence type="ECO:0000256" key="5">
    <source>
        <dbReference type="ARBA" id="ARBA00023136"/>
    </source>
</evidence>
<name>A0A1I5XY25_9BACT</name>
<dbReference type="SUPFAM" id="SSF56935">
    <property type="entry name" value="Porins"/>
    <property type="match status" value="1"/>
</dbReference>
<dbReference type="InterPro" id="IPR023997">
    <property type="entry name" value="TonB-dep_OMP_SusC/RagA_CS"/>
</dbReference>
<proteinExistence type="inferred from homology"/>
<keyword evidence="11" id="KW-1185">Reference proteome</keyword>
<dbReference type="Pfam" id="PF13715">
    <property type="entry name" value="CarbopepD_reg_2"/>
    <property type="match status" value="1"/>
</dbReference>
<dbReference type="SUPFAM" id="SSF49464">
    <property type="entry name" value="Carboxypeptidase regulatory domain-like"/>
    <property type="match status" value="1"/>
</dbReference>
<feature type="domain" description="TonB-dependent receptor plug" evidence="9">
    <location>
        <begin position="141"/>
        <end position="256"/>
    </location>
</feature>
<evidence type="ECO:0000256" key="4">
    <source>
        <dbReference type="ARBA" id="ARBA00022692"/>
    </source>
</evidence>
<dbReference type="InterPro" id="IPR008969">
    <property type="entry name" value="CarboxyPept-like_regulatory"/>
</dbReference>
<evidence type="ECO:0000256" key="8">
    <source>
        <dbReference type="SAM" id="Phobius"/>
    </source>
</evidence>
<dbReference type="NCBIfam" id="TIGR04057">
    <property type="entry name" value="SusC_RagA_signa"/>
    <property type="match status" value="1"/>
</dbReference>
<dbReference type="InterPro" id="IPR036942">
    <property type="entry name" value="Beta-barrel_TonB_sf"/>
</dbReference>
<dbReference type="InterPro" id="IPR012910">
    <property type="entry name" value="Plug_dom"/>
</dbReference>
<dbReference type="NCBIfam" id="TIGR04056">
    <property type="entry name" value="OMP_RagA_SusC"/>
    <property type="match status" value="1"/>
</dbReference>